<sequence>EEGGQGLVHLPSRMATFRLQFIQRFLTGPGDLVWRKLTRFILQKVEGLGLDTALFFMDYRKLHLNGLSSFYCGLFKIWGLFTFKRMNTSDSLFWLLEEPLVKGSRLDITNEVPGLSHMLCASRTVKLMQVVDAAGPDLSDVTAIALLLGHKSIRCMKSILDFWRKKLTDDEITLLMDFGKGVLVPDTEDPFPRILITPDLKAMSGPLLDLHELQDLDLNK</sequence>
<name>A0ABD0MH17_CIRMR</name>
<dbReference type="AlphaFoldDB" id="A0ABD0MH17"/>
<feature type="non-terminal residue" evidence="1">
    <location>
        <position position="1"/>
    </location>
</feature>
<dbReference type="EMBL" id="JAMKFB020000425">
    <property type="protein sequence ID" value="KAL0149504.1"/>
    <property type="molecule type" value="Genomic_DNA"/>
</dbReference>
<organism evidence="1 2">
    <name type="scientific">Cirrhinus mrigala</name>
    <name type="common">Mrigala</name>
    <dbReference type="NCBI Taxonomy" id="683832"/>
    <lineage>
        <taxon>Eukaryota</taxon>
        <taxon>Metazoa</taxon>
        <taxon>Chordata</taxon>
        <taxon>Craniata</taxon>
        <taxon>Vertebrata</taxon>
        <taxon>Euteleostomi</taxon>
        <taxon>Actinopterygii</taxon>
        <taxon>Neopterygii</taxon>
        <taxon>Teleostei</taxon>
        <taxon>Ostariophysi</taxon>
        <taxon>Cypriniformes</taxon>
        <taxon>Cyprinidae</taxon>
        <taxon>Labeoninae</taxon>
        <taxon>Labeonini</taxon>
        <taxon>Cirrhinus</taxon>
    </lineage>
</organism>
<protein>
    <submittedName>
        <fullName evidence="1">Uncharacterized protein</fullName>
    </submittedName>
</protein>
<gene>
    <name evidence="1" type="ORF">M9458_055191</name>
</gene>
<dbReference type="Proteomes" id="UP001529510">
    <property type="component" value="Unassembled WGS sequence"/>
</dbReference>
<feature type="non-terminal residue" evidence="1">
    <location>
        <position position="220"/>
    </location>
</feature>
<proteinExistence type="predicted"/>
<comment type="caution">
    <text evidence="1">The sequence shown here is derived from an EMBL/GenBank/DDBJ whole genome shotgun (WGS) entry which is preliminary data.</text>
</comment>
<reference evidence="1 2" key="1">
    <citation type="submission" date="2024-05" db="EMBL/GenBank/DDBJ databases">
        <title>Genome sequencing and assembly of Indian major carp, Cirrhinus mrigala (Hamilton, 1822).</title>
        <authorList>
            <person name="Mohindra V."/>
            <person name="Chowdhury L.M."/>
            <person name="Lal K."/>
            <person name="Jena J.K."/>
        </authorList>
    </citation>
    <scope>NUCLEOTIDE SEQUENCE [LARGE SCALE GENOMIC DNA]</scope>
    <source>
        <strain evidence="1">CM1030</strain>
        <tissue evidence="1">Blood</tissue>
    </source>
</reference>
<accession>A0ABD0MH17</accession>
<evidence type="ECO:0000313" key="2">
    <source>
        <dbReference type="Proteomes" id="UP001529510"/>
    </source>
</evidence>
<evidence type="ECO:0000313" key="1">
    <source>
        <dbReference type="EMBL" id="KAL0149504.1"/>
    </source>
</evidence>
<keyword evidence="2" id="KW-1185">Reference proteome</keyword>